<keyword evidence="1" id="KW-0521">NADP</keyword>
<feature type="domain" description="Enoyl reductase (ER)" evidence="3">
    <location>
        <begin position="21"/>
        <end position="337"/>
    </location>
</feature>
<evidence type="ECO:0000256" key="1">
    <source>
        <dbReference type="ARBA" id="ARBA00022857"/>
    </source>
</evidence>
<dbReference type="GO" id="GO:0003960">
    <property type="term" value="F:quinone reductase (NADPH) activity"/>
    <property type="evidence" value="ECO:0007669"/>
    <property type="project" value="InterPro"/>
</dbReference>
<dbReference type="Pfam" id="PF08240">
    <property type="entry name" value="ADH_N"/>
    <property type="match status" value="1"/>
</dbReference>
<keyword evidence="2" id="KW-0560">Oxidoreductase</keyword>
<dbReference type="FunFam" id="3.40.50.720:FF:000053">
    <property type="entry name" value="Quinone oxidoreductase 1"/>
    <property type="match status" value="1"/>
</dbReference>
<evidence type="ECO:0000256" key="2">
    <source>
        <dbReference type="ARBA" id="ARBA00023002"/>
    </source>
</evidence>
<dbReference type="InterPro" id="IPR011032">
    <property type="entry name" value="GroES-like_sf"/>
</dbReference>
<dbReference type="InterPro" id="IPR013149">
    <property type="entry name" value="ADH-like_C"/>
</dbReference>
<dbReference type="STRING" id="1408250.Q760_18520"/>
<dbReference type="GO" id="GO:0005829">
    <property type="term" value="C:cytosol"/>
    <property type="evidence" value="ECO:0007669"/>
    <property type="project" value="TreeGrafter"/>
</dbReference>
<evidence type="ECO:0000313" key="5">
    <source>
        <dbReference type="Proteomes" id="UP000029833"/>
    </source>
</evidence>
<dbReference type="Pfam" id="PF00107">
    <property type="entry name" value="ADH_zinc_N"/>
    <property type="match status" value="1"/>
</dbReference>
<dbReference type="GO" id="GO:0035925">
    <property type="term" value="F:mRNA 3'-UTR AU-rich region binding"/>
    <property type="evidence" value="ECO:0007669"/>
    <property type="project" value="TreeGrafter"/>
</dbReference>
<organism evidence="4 5">
    <name type="scientific">Cellulomonas cellasea DSM 20118</name>
    <dbReference type="NCBI Taxonomy" id="1408250"/>
    <lineage>
        <taxon>Bacteria</taxon>
        <taxon>Bacillati</taxon>
        <taxon>Actinomycetota</taxon>
        <taxon>Actinomycetes</taxon>
        <taxon>Micrococcales</taxon>
        <taxon>Cellulomonadaceae</taxon>
        <taxon>Cellulomonas</taxon>
    </lineage>
</organism>
<keyword evidence="5" id="KW-1185">Reference proteome</keyword>
<dbReference type="SUPFAM" id="SSF51735">
    <property type="entry name" value="NAD(P)-binding Rossmann-fold domains"/>
    <property type="match status" value="1"/>
</dbReference>
<comment type="caution">
    <text evidence="4">The sequence shown here is derived from an EMBL/GenBank/DDBJ whole genome shotgun (WGS) entry which is preliminary data.</text>
</comment>
<name>A0A0A0B711_9CELL</name>
<dbReference type="PANTHER" id="PTHR48106:SF13">
    <property type="entry name" value="QUINONE OXIDOREDUCTASE-RELATED"/>
    <property type="match status" value="1"/>
</dbReference>
<dbReference type="GO" id="GO:0070402">
    <property type="term" value="F:NADPH binding"/>
    <property type="evidence" value="ECO:0007669"/>
    <property type="project" value="TreeGrafter"/>
</dbReference>
<dbReference type="Gene3D" id="3.90.180.10">
    <property type="entry name" value="Medium-chain alcohol dehydrogenases, catalytic domain"/>
    <property type="match status" value="1"/>
</dbReference>
<gene>
    <name evidence="4" type="ORF">Q760_18520</name>
</gene>
<reference evidence="4 5" key="1">
    <citation type="submission" date="2013-10" db="EMBL/GenBank/DDBJ databases">
        <authorList>
            <person name="Wang G."/>
            <person name="Zhuang W."/>
        </authorList>
    </citation>
    <scope>NUCLEOTIDE SEQUENCE [LARGE SCALE GENOMIC DNA]</scope>
    <source>
        <strain evidence="4 5">DSM 20118</strain>
    </source>
</reference>
<evidence type="ECO:0000259" key="3">
    <source>
        <dbReference type="SMART" id="SM00829"/>
    </source>
</evidence>
<dbReference type="CDD" id="cd05286">
    <property type="entry name" value="QOR2"/>
    <property type="match status" value="1"/>
</dbReference>
<dbReference type="SMART" id="SM00829">
    <property type="entry name" value="PKS_ER"/>
    <property type="match status" value="1"/>
</dbReference>
<accession>A0A0A0B711</accession>
<evidence type="ECO:0000313" key="4">
    <source>
        <dbReference type="EMBL" id="KGM01594.1"/>
    </source>
</evidence>
<dbReference type="RefSeq" id="WP_371861033.1">
    <property type="nucleotide sequence ID" value="NZ_AXNT01000095.1"/>
</dbReference>
<dbReference type="AlphaFoldDB" id="A0A0A0B711"/>
<dbReference type="Proteomes" id="UP000029833">
    <property type="component" value="Unassembled WGS sequence"/>
</dbReference>
<dbReference type="Gene3D" id="3.40.50.720">
    <property type="entry name" value="NAD(P)-binding Rossmann-like Domain"/>
    <property type="match status" value="1"/>
</dbReference>
<proteinExistence type="predicted"/>
<dbReference type="InterPro" id="IPR013154">
    <property type="entry name" value="ADH-like_N"/>
</dbReference>
<sequence length="339" mass="34535">MIRRACGVAPGVQTIQAGSAGGPEVLELVELPTPEPGPGQVRVRVAAAGVNFIDTYRRSGLYPVPFPHVVGGEGAGTVEALGEGVTRIDLGDRVAWASGAPGSYAEQVLLDTEHAVPVPAGVDLTTAAALLLQGMTAHYLVASTFPVTPGQDVLVHAAAGGVGLLLTQLAVARGARVIATVGAAEKEDLARGAGAAEVIRYDLLDDLATELPARVRELTGGAGVHTVFDGVGRATFDASLASLRPLGGLALFGASSGPVPPLDPQRLNAAGSLFLTRPTLAHYTATREELLWRAGELLDAVASGTLDVRVGATFPLADAAAAHRALEGRTTTGKVLLVP</sequence>
<dbReference type="SUPFAM" id="SSF50129">
    <property type="entry name" value="GroES-like"/>
    <property type="match status" value="1"/>
</dbReference>
<dbReference type="EMBL" id="AXNT01000095">
    <property type="protein sequence ID" value="KGM01594.1"/>
    <property type="molecule type" value="Genomic_DNA"/>
</dbReference>
<dbReference type="InterPro" id="IPR036291">
    <property type="entry name" value="NAD(P)-bd_dom_sf"/>
</dbReference>
<dbReference type="InterPro" id="IPR020843">
    <property type="entry name" value="ER"/>
</dbReference>
<protein>
    <submittedName>
        <fullName evidence="4">Quinone oxidoreductase</fullName>
    </submittedName>
</protein>
<dbReference type="PANTHER" id="PTHR48106">
    <property type="entry name" value="QUINONE OXIDOREDUCTASE PIG3-RELATED"/>
    <property type="match status" value="1"/>
</dbReference>
<dbReference type="InterPro" id="IPR047618">
    <property type="entry name" value="QOR-like"/>
</dbReference>